<organism evidence="2 3">
    <name type="scientific">Kitasatospora viridis</name>
    <dbReference type="NCBI Taxonomy" id="281105"/>
    <lineage>
        <taxon>Bacteria</taxon>
        <taxon>Bacillati</taxon>
        <taxon>Actinomycetota</taxon>
        <taxon>Actinomycetes</taxon>
        <taxon>Kitasatosporales</taxon>
        <taxon>Streptomycetaceae</taxon>
        <taxon>Kitasatospora</taxon>
    </lineage>
</organism>
<proteinExistence type="predicted"/>
<dbReference type="PANTHER" id="PTHR45527:SF1">
    <property type="entry name" value="FATTY ACID SYNTHASE"/>
    <property type="match status" value="1"/>
</dbReference>
<dbReference type="Proteomes" id="UP000317940">
    <property type="component" value="Unassembled WGS sequence"/>
</dbReference>
<dbReference type="GO" id="GO:0031177">
    <property type="term" value="F:phosphopantetheine binding"/>
    <property type="evidence" value="ECO:0007669"/>
    <property type="project" value="TreeGrafter"/>
</dbReference>
<dbReference type="Pfam" id="PF00668">
    <property type="entry name" value="Condensation"/>
    <property type="match status" value="1"/>
</dbReference>
<reference evidence="2 3" key="1">
    <citation type="submission" date="2019-06" db="EMBL/GenBank/DDBJ databases">
        <title>Sequencing the genomes of 1000 actinobacteria strains.</title>
        <authorList>
            <person name="Klenk H.-P."/>
        </authorList>
    </citation>
    <scope>NUCLEOTIDE SEQUENCE [LARGE SCALE GENOMIC DNA]</scope>
    <source>
        <strain evidence="2 3">DSM 44826</strain>
    </source>
</reference>
<comment type="caution">
    <text evidence="2">The sequence shown here is derived from an EMBL/GenBank/DDBJ whole genome shotgun (WGS) entry which is preliminary data.</text>
</comment>
<gene>
    <name evidence="2" type="ORF">FHX73_115254</name>
</gene>
<evidence type="ECO:0000313" key="3">
    <source>
        <dbReference type="Proteomes" id="UP000317940"/>
    </source>
</evidence>
<evidence type="ECO:0000259" key="1">
    <source>
        <dbReference type="Pfam" id="PF00668"/>
    </source>
</evidence>
<accession>A0A561UPU4</accession>
<dbReference type="InterPro" id="IPR023213">
    <property type="entry name" value="CAT-like_dom_sf"/>
</dbReference>
<dbReference type="Gene3D" id="3.30.559.10">
    <property type="entry name" value="Chloramphenicol acetyltransferase-like domain"/>
    <property type="match status" value="1"/>
</dbReference>
<keyword evidence="3" id="KW-1185">Reference proteome</keyword>
<dbReference type="RefSeq" id="WP_246213719.1">
    <property type="nucleotide sequence ID" value="NZ_BAAAMZ010000007.1"/>
</dbReference>
<dbReference type="GO" id="GO:0009239">
    <property type="term" value="P:enterobactin biosynthetic process"/>
    <property type="evidence" value="ECO:0007669"/>
    <property type="project" value="TreeGrafter"/>
</dbReference>
<dbReference type="PANTHER" id="PTHR45527">
    <property type="entry name" value="NONRIBOSOMAL PEPTIDE SYNTHETASE"/>
    <property type="match status" value="1"/>
</dbReference>
<protein>
    <submittedName>
        <fullName evidence="2">Condensation domain-containing protein</fullName>
    </submittedName>
</protein>
<dbReference type="EMBL" id="VIWT01000001">
    <property type="protein sequence ID" value="TWG01361.1"/>
    <property type="molecule type" value="Genomic_DNA"/>
</dbReference>
<dbReference type="GO" id="GO:0008610">
    <property type="term" value="P:lipid biosynthetic process"/>
    <property type="evidence" value="ECO:0007669"/>
    <property type="project" value="UniProtKB-ARBA"/>
</dbReference>
<dbReference type="SUPFAM" id="SSF52777">
    <property type="entry name" value="CoA-dependent acyltransferases"/>
    <property type="match status" value="2"/>
</dbReference>
<dbReference type="InterPro" id="IPR001242">
    <property type="entry name" value="Condensation_dom"/>
</dbReference>
<dbReference type="Gene3D" id="3.30.559.30">
    <property type="entry name" value="Nonribosomal peptide synthetase, condensation domain"/>
    <property type="match status" value="1"/>
</dbReference>
<sequence>MSAGQRITVRYRAAGPGGDAPLTLGQDNMVRCVLRDEPAHMSKQALWPVPPGTGLPAALGALRTLAERHPALRTVFPGTHFESQRELLEGEFTVAVEPVPTAAEVDAYGERLGWRERQRAFDLARDFPLRCTLLTVAGAPVRLLVVVCHAQLDGAATALLFQEWLRLAAGESLPPVTAIGPREVAEQERSVVGRRRAAAALKHWERVLREDPLAVFADDRVTRSDAQLPTLIVRSLAGAKDLARAVERTGASTSTLLLTAYAALVARLADQRTLVVSALSGNRHRRTLADHIGTLAQDALISLTVPLDEPALDLDELARRTQAAALAGYWHSTFDAEAVWQLIEDAALRRGARYPRHVVLNDLSATIPESAARARPLPAAEPEFGWLPAETIPTRVMLNIWRVDGVLELSLHLDPVLFPREQAEGLARLLLRLLALIAERPVALGELTGLAELAGLRPGRRERPGWRRVDGSWIDLAAVRELVAGALGLPCRIELPEGGPLTAVLAERPGEPLTPERAHRAVVAALPEHHTAMAPQLYRMQLDGRTLREGSGR</sequence>
<dbReference type="AlphaFoldDB" id="A0A561UPU4"/>
<dbReference type="GO" id="GO:0009366">
    <property type="term" value="C:enterobactin synthetase complex"/>
    <property type="evidence" value="ECO:0007669"/>
    <property type="project" value="TreeGrafter"/>
</dbReference>
<feature type="domain" description="Condensation" evidence="1">
    <location>
        <begin position="60"/>
        <end position="441"/>
    </location>
</feature>
<dbReference type="GO" id="GO:0005829">
    <property type="term" value="C:cytosol"/>
    <property type="evidence" value="ECO:0007669"/>
    <property type="project" value="TreeGrafter"/>
</dbReference>
<dbReference type="GO" id="GO:0047527">
    <property type="term" value="F:2,3-dihydroxybenzoate-serine ligase activity"/>
    <property type="evidence" value="ECO:0007669"/>
    <property type="project" value="TreeGrafter"/>
</dbReference>
<name>A0A561UPU4_9ACTN</name>
<dbReference type="GO" id="GO:0043041">
    <property type="term" value="P:amino acid activation for nonribosomal peptide biosynthetic process"/>
    <property type="evidence" value="ECO:0007669"/>
    <property type="project" value="TreeGrafter"/>
</dbReference>
<evidence type="ECO:0000313" key="2">
    <source>
        <dbReference type="EMBL" id="TWG01361.1"/>
    </source>
</evidence>